<evidence type="ECO:0000313" key="4">
    <source>
        <dbReference type="EMBL" id="CAF0952218.1"/>
    </source>
</evidence>
<feature type="region of interest" description="Disordered" evidence="2">
    <location>
        <begin position="521"/>
        <end position="564"/>
    </location>
</feature>
<feature type="domain" description="PLAT" evidence="3">
    <location>
        <begin position="401"/>
        <end position="521"/>
    </location>
</feature>
<feature type="compositionally biased region" description="Polar residues" evidence="2">
    <location>
        <begin position="1065"/>
        <end position="1103"/>
    </location>
</feature>
<feature type="compositionally biased region" description="Polar residues" evidence="2">
    <location>
        <begin position="521"/>
        <end position="532"/>
    </location>
</feature>
<accession>A0A814DBG4</accession>
<dbReference type="PROSITE" id="PS50095">
    <property type="entry name" value="PLAT"/>
    <property type="match status" value="3"/>
</dbReference>
<feature type="compositionally biased region" description="Basic and acidic residues" evidence="2">
    <location>
        <begin position="533"/>
        <end position="550"/>
    </location>
</feature>
<feature type="compositionally biased region" description="Polar residues" evidence="2">
    <location>
        <begin position="1121"/>
        <end position="1133"/>
    </location>
</feature>
<dbReference type="PANTHER" id="PTHR45901">
    <property type="entry name" value="PROTEIN CBG12474"/>
    <property type="match status" value="1"/>
</dbReference>
<feature type="region of interest" description="Disordered" evidence="2">
    <location>
        <begin position="984"/>
        <end position="1016"/>
    </location>
</feature>
<dbReference type="AlphaFoldDB" id="A0A814DBG4"/>
<feature type="compositionally biased region" description="Low complexity" evidence="2">
    <location>
        <begin position="1105"/>
        <end position="1120"/>
    </location>
</feature>
<protein>
    <recommendedName>
        <fullName evidence="3">PLAT domain-containing protein</fullName>
    </recommendedName>
</protein>
<feature type="region of interest" description="Disordered" evidence="2">
    <location>
        <begin position="816"/>
        <end position="873"/>
    </location>
</feature>
<feature type="region of interest" description="Disordered" evidence="2">
    <location>
        <begin position="1031"/>
        <end position="1050"/>
    </location>
</feature>
<feature type="compositionally biased region" description="Basic and acidic residues" evidence="2">
    <location>
        <begin position="600"/>
        <end position="613"/>
    </location>
</feature>
<dbReference type="InterPro" id="IPR052970">
    <property type="entry name" value="Inner_ear_hair_cell_LOXHD"/>
</dbReference>
<evidence type="ECO:0000259" key="3">
    <source>
        <dbReference type="PROSITE" id="PS50095"/>
    </source>
</evidence>
<dbReference type="InterPro" id="IPR036392">
    <property type="entry name" value="PLAT/LH2_dom_sf"/>
</dbReference>
<name>A0A814DBG4_9BILA</name>
<evidence type="ECO:0000313" key="5">
    <source>
        <dbReference type="Proteomes" id="UP000663845"/>
    </source>
</evidence>
<feature type="region of interest" description="Disordered" evidence="2">
    <location>
        <begin position="904"/>
        <end position="923"/>
    </location>
</feature>
<feature type="region of interest" description="Disordered" evidence="2">
    <location>
        <begin position="706"/>
        <end position="786"/>
    </location>
</feature>
<feature type="compositionally biased region" description="Low complexity" evidence="2">
    <location>
        <begin position="1134"/>
        <end position="1145"/>
    </location>
</feature>
<feature type="domain" description="PLAT" evidence="3">
    <location>
        <begin position="269"/>
        <end position="390"/>
    </location>
</feature>
<feature type="region of interest" description="Disordered" evidence="2">
    <location>
        <begin position="587"/>
        <end position="613"/>
    </location>
</feature>
<reference evidence="4" key="1">
    <citation type="submission" date="2021-02" db="EMBL/GenBank/DDBJ databases">
        <authorList>
            <person name="Nowell W R."/>
        </authorList>
    </citation>
    <scope>NUCLEOTIDE SEQUENCE</scope>
</reference>
<proteinExistence type="predicted"/>
<feature type="domain" description="PLAT" evidence="3">
    <location>
        <begin position="136"/>
        <end position="259"/>
    </location>
</feature>
<evidence type="ECO:0000256" key="2">
    <source>
        <dbReference type="SAM" id="MobiDB-lite"/>
    </source>
</evidence>
<dbReference type="Proteomes" id="UP000663845">
    <property type="component" value="Unassembled WGS sequence"/>
</dbReference>
<feature type="compositionally biased region" description="Low complexity" evidence="2">
    <location>
        <begin position="852"/>
        <end position="866"/>
    </location>
</feature>
<dbReference type="Pfam" id="PF01477">
    <property type="entry name" value="PLAT"/>
    <property type="match status" value="3"/>
</dbReference>
<gene>
    <name evidence="4" type="ORF">JYZ213_LOCUS13365</name>
</gene>
<dbReference type="PANTHER" id="PTHR45901:SF3">
    <property type="entry name" value="LIPOXYGENASE HOMOLOGY DOMAIN-CONTAINING PROTEIN 1"/>
    <property type="match status" value="1"/>
</dbReference>
<evidence type="ECO:0000256" key="1">
    <source>
        <dbReference type="PROSITE-ProRule" id="PRU00152"/>
    </source>
</evidence>
<feature type="compositionally biased region" description="Polar residues" evidence="2">
    <location>
        <begin position="752"/>
        <end position="786"/>
    </location>
</feature>
<dbReference type="EMBL" id="CAJNOG010000107">
    <property type="protein sequence ID" value="CAF0952218.1"/>
    <property type="molecule type" value="Genomic_DNA"/>
</dbReference>
<feature type="compositionally biased region" description="Polar residues" evidence="2">
    <location>
        <begin position="990"/>
        <end position="1002"/>
    </location>
</feature>
<comment type="caution">
    <text evidence="1">Lacks conserved residue(s) required for the propagation of feature annotation.</text>
</comment>
<comment type="caution">
    <text evidence="4">The sequence shown here is derived from an EMBL/GenBank/DDBJ whole genome shotgun (WGS) entry which is preliminary data.</text>
</comment>
<feature type="compositionally biased region" description="Basic and acidic residues" evidence="2">
    <location>
        <begin position="725"/>
        <end position="746"/>
    </location>
</feature>
<feature type="compositionally biased region" description="Polar residues" evidence="2">
    <location>
        <begin position="817"/>
        <end position="831"/>
    </location>
</feature>
<sequence>MNLKYIRSDLPWSLRFDERVNSADSQKYNTELETIARRHGFEQFINSETLSRRSNTDVFFPNEIINSNGYTSTDFHDDHNHTFCYLCSINQNKHEQTKPRDEYKRRKLIPYNNPKARLLSSSLDRVTQNSLSSDLTSYRFIVRTGTQKNSGTHAQVFLYMYGTEKNWSSIHLQGRMNQNSLSSVDGFPSGSTRTFCLKGPDIGQLHHLNVNLVGSRSNKEWFLKEIEITNLKNSTTWLCEFNCWLPKTDEQEIHEVKVNIDRPTETSFAIYILQIRTGDKPFISTDTNIQILIRGSTNQTSRLILTSNHVNLFEQNQLDTFAIIGWDLGDLLEIIVESDKNHFVSDWEIKEMTIWKILPNDNEKKFHIYFPFNNFLGKKMNTLKSKKESYPLADSHLKGPICYQIIVKTGKVMNAGIDANVFLIIYGTCGRTTIHQLNDRSKNNFERNTSAEFTIMDIDIGKIDRIKIWHDNTNPRSAWLLDSVIIYKKHSTCHTISDIYIQRLEQISKVLYRQHHEQMKKNMTTTHTSSTNENKHHSIDRQSSKLKTNDHLGGNRSILRSPIMNDRSSLQKKVTWDEQSIGSQDDLLSIDSQRTKSMQVRKEPKEEPSHHKKDHNDYEIFWISSHNYKDSKWQIKSIEETNSFNFDSSIRSLLLSDRLTTKNKTIISVKDIHDEIYEFQANRWLAKDKEDGKLEVYLTPKQSSTITDTNIDSRKKPMSSSKLRPTYDDKNKHLSSHDPESIERTPRGLTPRDSQLSSLRSSVTPKTHLNDLHSSQKNVDQFSSHSRLSHENNNLINSLNSEQELLARIAGIPSVRSRPSVTSMSPLSQRSKSPRDINEQESLIRTSRDSENYSSLANISNSSSTSQQRFKSPRAINNFITPITHEQEPLTRVSDSSLNHPRLTTAASSSQNIKSSRTSNDHTNALINTRDSLDRISNDLPNYSRLKPNLTSSLTSNQRMKSLRNSNEFTNSIINEQEILDRITDEPSNRPRSSVNSLSTLNHRTKSPRNILEQESSLKISDELSSYSQSTSNQRLKSLRNSNEFINPGNSEQELLTRIIGEPSNRSRTSINSLSSINQRTKLPHNTNVPIDSLVNERNTLGKLSNESSNSPRLSSSSISQFPKSTRLNNEPISSLTKPSSGLSSRPKSAIRSNSHLPSQKSIVDQVYNSAYGTAPSDDF</sequence>
<dbReference type="InterPro" id="IPR001024">
    <property type="entry name" value="PLAT/LH2_dom"/>
</dbReference>
<organism evidence="4 5">
    <name type="scientific">Adineta steineri</name>
    <dbReference type="NCBI Taxonomy" id="433720"/>
    <lineage>
        <taxon>Eukaryota</taxon>
        <taxon>Metazoa</taxon>
        <taxon>Spiralia</taxon>
        <taxon>Gnathifera</taxon>
        <taxon>Rotifera</taxon>
        <taxon>Eurotatoria</taxon>
        <taxon>Bdelloidea</taxon>
        <taxon>Adinetida</taxon>
        <taxon>Adinetidae</taxon>
        <taxon>Adineta</taxon>
    </lineage>
</organism>
<feature type="region of interest" description="Disordered" evidence="2">
    <location>
        <begin position="1065"/>
        <end position="1167"/>
    </location>
</feature>
<feature type="compositionally biased region" description="Polar residues" evidence="2">
    <location>
        <begin position="905"/>
        <end position="923"/>
    </location>
</feature>
<dbReference type="SUPFAM" id="SSF49723">
    <property type="entry name" value="Lipase/lipooxygenase domain (PLAT/LH2 domain)"/>
    <property type="match status" value="3"/>
</dbReference>
<dbReference type="Gene3D" id="2.40.180.10">
    <property type="entry name" value="Catalase core domain"/>
    <property type="match status" value="2"/>
</dbReference>
<dbReference type="Gene3D" id="2.60.60.20">
    <property type="entry name" value="PLAT/LH2 domain"/>
    <property type="match status" value="1"/>
</dbReference>
<feature type="compositionally biased region" description="Polar residues" evidence="2">
    <location>
        <begin position="1151"/>
        <end position="1167"/>
    </location>
</feature>